<proteinExistence type="inferred from homology"/>
<evidence type="ECO:0000256" key="6">
    <source>
        <dbReference type="ARBA" id="ARBA00023235"/>
    </source>
</evidence>
<evidence type="ECO:0000259" key="9">
    <source>
        <dbReference type="Pfam" id="PF05697"/>
    </source>
</evidence>
<feature type="region of interest" description="Disordered" evidence="8">
    <location>
        <begin position="272"/>
        <end position="307"/>
    </location>
</feature>
<dbReference type="GO" id="GO:0044183">
    <property type="term" value="F:protein folding chaperone"/>
    <property type="evidence" value="ECO:0007669"/>
    <property type="project" value="TreeGrafter"/>
</dbReference>
<evidence type="ECO:0000256" key="5">
    <source>
        <dbReference type="ARBA" id="ARBA00023186"/>
    </source>
</evidence>
<evidence type="ECO:0000256" key="2">
    <source>
        <dbReference type="ARBA" id="ARBA00005464"/>
    </source>
</evidence>
<dbReference type="InterPro" id="IPR036611">
    <property type="entry name" value="Trigger_fac_ribosome-bd_sf"/>
</dbReference>
<dbReference type="PANTHER" id="PTHR30560:SF4">
    <property type="entry name" value="OS01G0894700 PROTEIN"/>
    <property type="match status" value="1"/>
</dbReference>
<dbReference type="GO" id="GO:0043335">
    <property type="term" value="P:protein unfolding"/>
    <property type="evidence" value="ECO:0007669"/>
    <property type="project" value="TreeGrafter"/>
</dbReference>
<evidence type="ECO:0000256" key="3">
    <source>
        <dbReference type="ARBA" id="ARBA00013194"/>
    </source>
</evidence>
<accession>M8BRS4</accession>
<dbReference type="GO" id="GO:0051083">
    <property type="term" value="P:'de novo' cotranslational protein folding"/>
    <property type="evidence" value="ECO:0007669"/>
    <property type="project" value="TreeGrafter"/>
</dbReference>
<dbReference type="GO" id="GO:0015031">
    <property type="term" value="P:protein transport"/>
    <property type="evidence" value="ECO:0007669"/>
    <property type="project" value="InterPro"/>
</dbReference>
<dbReference type="SUPFAM" id="SSF102735">
    <property type="entry name" value="Trigger factor ribosome-binding domain"/>
    <property type="match status" value="1"/>
</dbReference>
<evidence type="ECO:0000256" key="8">
    <source>
        <dbReference type="SAM" id="MobiDB-lite"/>
    </source>
</evidence>
<feature type="compositionally biased region" description="Acidic residues" evidence="8">
    <location>
        <begin position="294"/>
        <end position="307"/>
    </location>
</feature>
<comment type="similarity">
    <text evidence="2">Belongs to the FKBP-type PPIase family. Tig subfamily.</text>
</comment>
<name>M8BRS4_AEGTA</name>
<keyword evidence="6" id="KW-0413">Isomerase</keyword>
<protein>
    <recommendedName>
        <fullName evidence="3">peptidylprolyl isomerase</fullName>
        <ecNumber evidence="3">5.2.1.8</ecNumber>
    </recommendedName>
</protein>
<dbReference type="Pfam" id="PF05697">
    <property type="entry name" value="Trigger_N"/>
    <property type="match status" value="1"/>
</dbReference>
<feature type="compositionally biased region" description="Acidic residues" evidence="8">
    <location>
        <begin position="272"/>
        <end position="283"/>
    </location>
</feature>
<dbReference type="FunFam" id="3.30.70.1050:FF:000004">
    <property type="entry name" value="Trigger factor"/>
    <property type="match status" value="1"/>
</dbReference>
<evidence type="ECO:0000313" key="10">
    <source>
        <dbReference type="EnsemblPlants" id="EMT09489"/>
    </source>
</evidence>
<keyword evidence="5" id="KW-0143">Chaperone</keyword>
<dbReference type="InterPro" id="IPR008881">
    <property type="entry name" value="Trigger_fac_ribosome-bd_bac"/>
</dbReference>
<evidence type="ECO:0000256" key="4">
    <source>
        <dbReference type="ARBA" id="ARBA00023110"/>
    </source>
</evidence>
<dbReference type="AlphaFoldDB" id="M8BRS4"/>
<organism evidence="10">
    <name type="scientific">Aegilops tauschii</name>
    <name type="common">Tausch's goatgrass</name>
    <name type="synonym">Aegilops squarrosa</name>
    <dbReference type="NCBI Taxonomy" id="37682"/>
    <lineage>
        <taxon>Eukaryota</taxon>
        <taxon>Viridiplantae</taxon>
        <taxon>Streptophyta</taxon>
        <taxon>Embryophyta</taxon>
        <taxon>Tracheophyta</taxon>
        <taxon>Spermatophyta</taxon>
        <taxon>Magnoliopsida</taxon>
        <taxon>Liliopsida</taxon>
        <taxon>Poales</taxon>
        <taxon>Poaceae</taxon>
        <taxon>BOP clade</taxon>
        <taxon>Pooideae</taxon>
        <taxon>Triticodae</taxon>
        <taxon>Triticeae</taxon>
        <taxon>Triticinae</taxon>
        <taxon>Aegilops</taxon>
    </lineage>
</organism>
<dbReference type="GO" id="GO:0003755">
    <property type="term" value="F:peptidyl-prolyl cis-trans isomerase activity"/>
    <property type="evidence" value="ECO:0007669"/>
    <property type="project" value="UniProtKB-KW"/>
</dbReference>
<feature type="domain" description="Trigger factor ribosome-binding bacterial" evidence="9">
    <location>
        <begin position="144"/>
        <end position="276"/>
    </location>
</feature>
<dbReference type="PANTHER" id="PTHR30560">
    <property type="entry name" value="TRIGGER FACTOR CHAPERONE AND PEPTIDYL-PROLYL CIS/TRANS ISOMERASE"/>
    <property type="match status" value="1"/>
</dbReference>
<dbReference type="EnsemblPlants" id="EMT09489">
    <property type="protein sequence ID" value="EMT09489"/>
    <property type="gene ID" value="F775_05092"/>
</dbReference>
<dbReference type="GO" id="GO:0043022">
    <property type="term" value="F:ribosome binding"/>
    <property type="evidence" value="ECO:0007669"/>
    <property type="project" value="TreeGrafter"/>
</dbReference>
<sequence>MASAATFPKLQLGPRCLGFSQLQVPLIPQPYVLSRKQRRSFTRDCQFAIDLTLQATDPVHIHMKIGDACKCPMPAQGLLVSTGRSARHTFLPVSAARSGELQVLQQCPLQYMYLSVSVDSDAPNGRAASVAEAEKTGLSLDSFKTTVVKRDEEKIHLRIELPGKETQKVFDAALTSLAKDAPPVPGFRRSKGGKTSNIPSSILLSMLGKSRVTKFILQEILSVTVGDFVKKENLKVNPEIATTQSEGDLESSFAPGSSFGFNVILELEKEPDTDDAIDVELSDSMDAPDVLQSDSEEPSEEEPASSS</sequence>
<comment type="catalytic activity">
    <reaction evidence="1">
        <text>[protein]-peptidylproline (omega=180) = [protein]-peptidylproline (omega=0)</text>
        <dbReference type="Rhea" id="RHEA:16237"/>
        <dbReference type="Rhea" id="RHEA-COMP:10747"/>
        <dbReference type="Rhea" id="RHEA-COMP:10748"/>
        <dbReference type="ChEBI" id="CHEBI:83833"/>
        <dbReference type="ChEBI" id="CHEBI:83834"/>
        <dbReference type="EC" id="5.2.1.8"/>
    </reaction>
</comment>
<reference evidence="10" key="1">
    <citation type="submission" date="2015-06" db="UniProtKB">
        <authorList>
            <consortium name="EnsemblPlants"/>
        </authorList>
    </citation>
    <scope>IDENTIFICATION</scope>
</reference>
<keyword evidence="4" id="KW-0697">Rotamase</keyword>
<evidence type="ECO:0000256" key="1">
    <source>
        <dbReference type="ARBA" id="ARBA00000971"/>
    </source>
</evidence>
<dbReference type="EC" id="5.2.1.8" evidence="3"/>
<evidence type="ECO:0000256" key="7">
    <source>
        <dbReference type="ARBA" id="ARBA00024849"/>
    </source>
</evidence>
<comment type="function">
    <text evidence="7">Involved in protein export. Acts as a chaperone by maintaining the newly synthesized protein in an open conformation. Functions as a peptidyl-prolyl cis-trans isomerase.</text>
</comment>
<dbReference type="InterPro" id="IPR005215">
    <property type="entry name" value="Trig_fac"/>
</dbReference>
<dbReference type="Gene3D" id="3.30.70.1050">
    <property type="entry name" value="Trigger factor ribosome-binding domain"/>
    <property type="match status" value="1"/>
</dbReference>